<evidence type="ECO:0000313" key="1">
    <source>
        <dbReference type="EMBL" id="KIJ14669.1"/>
    </source>
</evidence>
<evidence type="ECO:0000313" key="2">
    <source>
        <dbReference type="Proteomes" id="UP000053647"/>
    </source>
</evidence>
<dbReference type="Gene3D" id="3.30.420.10">
    <property type="entry name" value="Ribonuclease H-like superfamily/Ribonuclease H"/>
    <property type="match status" value="1"/>
</dbReference>
<reference evidence="1 2" key="1">
    <citation type="submission" date="2014-06" db="EMBL/GenBank/DDBJ databases">
        <authorList>
            <consortium name="DOE Joint Genome Institute"/>
            <person name="Kuo A."/>
            <person name="Kohler A."/>
            <person name="Nagy L.G."/>
            <person name="Floudas D."/>
            <person name="Copeland A."/>
            <person name="Barry K.W."/>
            <person name="Cichocki N."/>
            <person name="Veneault-Fourrey C."/>
            <person name="LaButti K."/>
            <person name="Lindquist E.A."/>
            <person name="Lipzen A."/>
            <person name="Lundell T."/>
            <person name="Morin E."/>
            <person name="Murat C."/>
            <person name="Sun H."/>
            <person name="Tunlid A."/>
            <person name="Henrissat B."/>
            <person name="Grigoriev I.V."/>
            <person name="Hibbett D.S."/>
            <person name="Martin F."/>
            <person name="Nordberg H.P."/>
            <person name="Cantor M.N."/>
            <person name="Hua S.X."/>
        </authorList>
    </citation>
    <scope>NUCLEOTIDE SEQUENCE [LARGE SCALE GENOMIC DNA]</scope>
    <source>
        <strain evidence="1 2">ATCC 200175</strain>
    </source>
</reference>
<reference evidence="2" key="2">
    <citation type="submission" date="2015-01" db="EMBL/GenBank/DDBJ databases">
        <title>Evolutionary Origins and Diversification of the Mycorrhizal Mutualists.</title>
        <authorList>
            <consortium name="DOE Joint Genome Institute"/>
            <consortium name="Mycorrhizal Genomics Consortium"/>
            <person name="Kohler A."/>
            <person name="Kuo A."/>
            <person name="Nagy L.G."/>
            <person name="Floudas D."/>
            <person name="Copeland A."/>
            <person name="Barry K.W."/>
            <person name="Cichocki N."/>
            <person name="Veneault-Fourrey C."/>
            <person name="LaButti K."/>
            <person name="Lindquist E.A."/>
            <person name="Lipzen A."/>
            <person name="Lundell T."/>
            <person name="Morin E."/>
            <person name="Murat C."/>
            <person name="Riley R."/>
            <person name="Ohm R."/>
            <person name="Sun H."/>
            <person name="Tunlid A."/>
            <person name="Henrissat B."/>
            <person name="Grigoriev I.V."/>
            <person name="Hibbett D.S."/>
            <person name="Martin F."/>
        </authorList>
    </citation>
    <scope>NUCLEOTIDE SEQUENCE [LARGE SCALE GENOMIC DNA]</scope>
    <source>
        <strain evidence="2">ATCC 200175</strain>
    </source>
</reference>
<dbReference type="HOGENOM" id="CLU_102301_3_0_1"/>
<gene>
    <name evidence="1" type="ORF">PAXINDRAFT_38469</name>
</gene>
<dbReference type="EMBL" id="KN819341">
    <property type="protein sequence ID" value="KIJ14669.1"/>
    <property type="molecule type" value="Genomic_DNA"/>
</dbReference>
<protein>
    <recommendedName>
        <fullName evidence="3">Integrase catalytic domain-containing protein</fullName>
    </recommendedName>
</protein>
<dbReference type="AlphaFoldDB" id="A0A0C9SXZ7"/>
<keyword evidence="2" id="KW-1185">Reference proteome</keyword>
<feature type="non-terminal residue" evidence="1">
    <location>
        <position position="78"/>
    </location>
</feature>
<proteinExistence type="predicted"/>
<dbReference type="InterPro" id="IPR039537">
    <property type="entry name" value="Retrotran_Ty1/copia-like"/>
</dbReference>
<dbReference type="GO" id="GO:0003676">
    <property type="term" value="F:nucleic acid binding"/>
    <property type="evidence" value="ECO:0007669"/>
    <property type="project" value="InterPro"/>
</dbReference>
<sequence>MVKSGQLQGIDTLVGTPTFCKACVLGKMKKLPFELHEGPRTTRPLEMVHTDVGGPITPRSREGHRFWIIIVDDFARFP</sequence>
<dbReference type="PANTHER" id="PTHR42648">
    <property type="entry name" value="TRANSPOSASE, PUTATIVE-RELATED"/>
    <property type="match status" value="1"/>
</dbReference>
<accession>A0A0C9SXZ7</accession>
<dbReference type="OrthoDB" id="7691805at2759"/>
<dbReference type="Proteomes" id="UP000053647">
    <property type="component" value="Unassembled WGS sequence"/>
</dbReference>
<dbReference type="PANTHER" id="PTHR42648:SF28">
    <property type="entry name" value="TRANSPOSON-ENCODED PROTEIN WITH RIBONUCLEASE H-LIKE AND RETROVIRUS ZINC FINGER-LIKE DOMAINS"/>
    <property type="match status" value="1"/>
</dbReference>
<evidence type="ECO:0008006" key="3">
    <source>
        <dbReference type="Google" id="ProtNLM"/>
    </source>
</evidence>
<name>A0A0C9SXZ7_PAXIN</name>
<dbReference type="InterPro" id="IPR036397">
    <property type="entry name" value="RNaseH_sf"/>
</dbReference>
<organism evidence="1 2">
    <name type="scientific">Paxillus involutus ATCC 200175</name>
    <dbReference type="NCBI Taxonomy" id="664439"/>
    <lineage>
        <taxon>Eukaryota</taxon>
        <taxon>Fungi</taxon>
        <taxon>Dikarya</taxon>
        <taxon>Basidiomycota</taxon>
        <taxon>Agaricomycotina</taxon>
        <taxon>Agaricomycetes</taxon>
        <taxon>Agaricomycetidae</taxon>
        <taxon>Boletales</taxon>
        <taxon>Paxilineae</taxon>
        <taxon>Paxillaceae</taxon>
        <taxon>Paxillus</taxon>
    </lineage>
</organism>